<dbReference type="GO" id="GO:0008289">
    <property type="term" value="F:lipid binding"/>
    <property type="evidence" value="ECO:0007669"/>
    <property type="project" value="UniProtKB-KW"/>
</dbReference>
<keyword evidence="10" id="KW-1185">Reference proteome</keyword>
<comment type="subcellular location">
    <subcellularLocation>
        <location evidence="1">Secreted</location>
        <location evidence="1">Cell wall</location>
    </subcellularLocation>
</comment>
<protein>
    <recommendedName>
        <fullName evidence="7">Cell wall mannoprotein 1</fullName>
    </recommendedName>
</protein>
<organism evidence="9 10">
    <name type="scientific">Zopfia rhizophila CBS 207.26</name>
    <dbReference type="NCBI Taxonomy" id="1314779"/>
    <lineage>
        <taxon>Eukaryota</taxon>
        <taxon>Fungi</taxon>
        <taxon>Dikarya</taxon>
        <taxon>Ascomycota</taxon>
        <taxon>Pezizomycotina</taxon>
        <taxon>Dothideomycetes</taxon>
        <taxon>Dothideomycetes incertae sedis</taxon>
        <taxon>Zopfiaceae</taxon>
        <taxon>Zopfia</taxon>
    </lineage>
</organism>
<keyword evidence="2" id="KW-0134">Cell wall</keyword>
<dbReference type="PANTHER" id="PTHR38123:SF6">
    <property type="entry name" value="CELL WALL SERINE-THREONINE-RICH GALACTOMANNOPROTEIN MP1 (AFU_ORTHOLOGUE AFUA_4G03240)"/>
    <property type="match status" value="1"/>
</dbReference>
<sequence>MKFASTIPFLALAIGVISEPTLTGRKPALVERDVATIKNVINGISGKLTDLDSAVKAFSGDPTRLQSASDAVQSAIESGTQKVSNTDPISATDALQLQPIIESLTASVNTTVNDLIAKKSDFVSAGIGGVVLQALQSQKSASQDLSDAITSKVPEALRGIASQLSSGITDALQRGIIAFQGTESSGGSGSSTAANTPSAATSAASSAAGITGVPSPSANVTIATTGYGGASATSNSPALFTGAAAVNGFTGSVGALAVVAMAFAM</sequence>
<evidence type="ECO:0000256" key="7">
    <source>
        <dbReference type="ARBA" id="ARBA00071527"/>
    </source>
</evidence>
<evidence type="ECO:0000256" key="8">
    <source>
        <dbReference type="SAM" id="SignalP"/>
    </source>
</evidence>
<dbReference type="OrthoDB" id="2422134at2759"/>
<dbReference type="Pfam" id="PF12296">
    <property type="entry name" value="HsbA"/>
    <property type="match status" value="1"/>
</dbReference>
<dbReference type="InterPro" id="IPR021054">
    <property type="entry name" value="Cell_wall_mannoprotein_1"/>
</dbReference>
<evidence type="ECO:0000256" key="5">
    <source>
        <dbReference type="ARBA" id="ARBA00023121"/>
    </source>
</evidence>
<evidence type="ECO:0000256" key="6">
    <source>
        <dbReference type="ARBA" id="ARBA00060953"/>
    </source>
</evidence>
<evidence type="ECO:0000256" key="1">
    <source>
        <dbReference type="ARBA" id="ARBA00004191"/>
    </source>
</evidence>
<dbReference type="GO" id="GO:0005576">
    <property type="term" value="C:extracellular region"/>
    <property type="evidence" value="ECO:0007669"/>
    <property type="project" value="TreeGrafter"/>
</dbReference>
<dbReference type="PANTHER" id="PTHR38123">
    <property type="entry name" value="CELL WALL SERINE-THREONINE-RICH GALACTOMANNOPROTEIN MP1 (AFU_ORTHOLOGUE AFUA_4G03240)"/>
    <property type="match status" value="1"/>
</dbReference>
<keyword evidence="4 8" id="KW-0732">Signal</keyword>
<evidence type="ECO:0000313" key="9">
    <source>
        <dbReference type="EMBL" id="KAF2183585.1"/>
    </source>
</evidence>
<dbReference type="Proteomes" id="UP000800200">
    <property type="component" value="Unassembled WGS sequence"/>
</dbReference>
<dbReference type="AlphaFoldDB" id="A0A6A6DXT4"/>
<keyword evidence="5" id="KW-0446">Lipid-binding</keyword>
<dbReference type="EMBL" id="ML994641">
    <property type="protein sequence ID" value="KAF2183585.1"/>
    <property type="molecule type" value="Genomic_DNA"/>
</dbReference>
<name>A0A6A6DXT4_9PEZI</name>
<proteinExistence type="inferred from homology"/>
<dbReference type="Gene3D" id="1.20.1280.140">
    <property type="match status" value="1"/>
</dbReference>
<evidence type="ECO:0000313" key="10">
    <source>
        <dbReference type="Proteomes" id="UP000800200"/>
    </source>
</evidence>
<keyword evidence="3" id="KW-0964">Secreted</keyword>
<dbReference type="FunFam" id="1.20.1280.140:FF:000001">
    <property type="entry name" value="Cell wall serine-threonine-rich galactomannoprotein Mp1"/>
    <property type="match status" value="1"/>
</dbReference>
<feature type="chain" id="PRO_5025407279" description="Cell wall mannoprotein 1" evidence="8">
    <location>
        <begin position="19"/>
        <end position="265"/>
    </location>
</feature>
<gene>
    <name evidence="9" type="ORF">K469DRAFT_667806</name>
</gene>
<comment type="similarity">
    <text evidence="6">Belongs to the cell wall mannoprotein 1 family.</text>
</comment>
<dbReference type="GO" id="GO:0009277">
    <property type="term" value="C:fungal-type cell wall"/>
    <property type="evidence" value="ECO:0007669"/>
    <property type="project" value="UniProtKB-ARBA"/>
</dbReference>
<reference evidence="9" key="1">
    <citation type="journal article" date="2020" name="Stud. Mycol.">
        <title>101 Dothideomycetes genomes: a test case for predicting lifestyles and emergence of pathogens.</title>
        <authorList>
            <person name="Haridas S."/>
            <person name="Albert R."/>
            <person name="Binder M."/>
            <person name="Bloem J."/>
            <person name="Labutti K."/>
            <person name="Salamov A."/>
            <person name="Andreopoulos B."/>
            <person name="Baker S."/>
            <person name="Barry K."/>
            <person name="Bills G."/>
            <person name="Bluhm B."/>
            <person name="Cannon C."/>
            <person name="Castanera R."/>
            <person name="Culley D."/>
            <person name="Daum C."/>
            <person name="Ezra D."/>
            <person name="Gonzalez J."/>
            <person name="Henrissat B."/>
            <person name="Kuo A."/>
            <person name="Liang C."/>
            <person name="Lipzen A."/>
            <person name="Lutzoni F."/>
            <person name="Magnuson J."/>
            <person name="Mondo S."/>
            <person name="Nolan M."/>
            <person name="Ohm R."/>
            <person name="Pangilinan J."/>
            <person name="Park H.-J."/>
            <person name="Ramirez L."/>
            <person name="Alfaro M."/>
            <person name="Sun H."/>
            <person name="Tritt A."/>
            <person name="Yoshinaga Y."/>
            <person name="Zwiers L.-H."/>
            <person name="Turgeon B."/>
            <person name="Goodwin S."/>
            <person name="Spatafora J."/>
            <person name="Crous P."/>
            <person name="Grigoriev I."/>
        </authorList>
    </citation>
    <scope>NUCLEOTIDE SEQUENCE</scope>
    <source>
        <strain evidence="9">CBS 207.26</strain>
    </source>
</reference>
<accession>A0A6A6DXT4</accession>
<evidence type="ECO:0000256" key="3">
    <source>
        <dbReference type="ARBA" id="ARBA00022525"/>
    </source>
</evidence>
<evidence type="ECO:0000256" key="4">
    <source>
        <dbReference type="ARBA" id="ARBA00022729"/>
    </source>
</evidence>
<feature type="signal peptide" evidence="8">
    <location>
        <begin position="1"/>
        <end position="18"/>
    </location>
</feature>
<evidence type="ECO:0000256" key="2">
    <source>
        <dbReference type="ARBA" id="ARBA00022512"/>
    </source>
</evidence>